<feature type="domain" description="Fibronectin type-III" evidence="10">
    <location>
        <begin position="417"/>
        <end position="509"/>
    </location>
</feature>
<feature type="domain" description="Ig-like" evidence="9">
    <location>
        <begin position="116"/>
        <end position="201"/>
    </location>
</feature>
<feature type="domain" description="Ig-like" evidence="9">
    <location>
        <begin position="324"/>
        <end position="409"/>
    </location>
</feature>
<dbReference type="PROSITE" id="PS50835">
    <property type="entry name" value="IG_LIKE"/>
    <property type="match status" value="4"/>
</dbReference>
<evidence type="ECO:0000256" key="1">
    <source>
        <dbReference type="ARBA" id="ARBA00009588"/>
    </source>
</evidence>
<dbReference type="Gene3D" id="2.60.40.10">
    <property type="entry name" value="Immunoglobulins"/>
    <property type="match status" value="9"/>
</dbReference>
<evidence type="ECO:0000259" key="10">
    <source>
        <dbReference type="PROSITE" id="PS50853"/>
    </source>
</evidence>
<keyword evidence="6" id="KW-0393">Immunoglobulin domain</keyword>
<evidence type="ECO:0000313" key="12">
    <source>
        <dbReference type="Proteomes" id="UP001186944"/>
    </source>
</evidence>
<keyword evidence="5" id="KW-0325">Glycoprotein</keyword>
<comment type="caution">
    <text evidence="11">The sequence shown here is derived from an EMBL/GenBank/DDBJ whole genome shotgun (WGS) entry which is preliminary data.</text>
</comment>
<dbReference type="InterPro" id="IPR036116">
    <property type="entry name" value="FN3_sf"/>
</dbReference>
<dbReference type="InterPro" id="IPR036179">
    <property type="entry name" value="Ig-like_dom_sf"/>
</dbReference>
<evidence type="ECO:0000256" key="7">
    <source>
        <dbReference type="SAM" id="MobiDB-lite"/>
    </source>
</evidence>
<dbReference type="FunFam" id="2.60.40.10:FF:000032">
    <property type="entry name" value="palladin isoform X1"/>
    <property type="match status" value="1"/>
</dbReference>
<keyword evidence="3" id="KW-0677">Repeat</keyword>
<evidence type="ECO:0000256" key="3">
    <source>
        <dbReference type="ARBA" id="ARBA00022737"/>
    </source>
</evidence>
<dbReference type="GO" id="GO:0098609">
    <property type="term" value="P:cell-cell adhesion"/>
    <property type="evidence" value="ECO:0007669"/>
    <property type="project" value="TreeGrafter"/>
</dbReference>
<keyword evidence="12" id="KW-1185">Reference proteome</keyword>
<evidence type="ECO:0000313" key="11">
    <source>
        <dbReference type="EMBL" id="KAK3096033.1"/>
    </source>
</evidence>
<dbReference type="SMART" id="SM00408">
    <property type="entry name" value="IGc2"/>
    <property type="match status" value="3"/>
</dbReference>
<feature type="domain" description="Fibronectin type-III" evidence="10">
    <location>
        <begin position="809"/>
        <end position="904"/>
    </location>
</feature>
<evidence type="ECO:0000256" key="6">
    <source>
        <dbReference type="ARBA" id="ARBA00023319"/>
    </source>
</evidence>
<dbReference type="EMBL" id="VSWD01000008">
    <property type="protein sequence ID" value="KAK3096033.1"/>
    <property type="molecule type" value="Genomic_DNA"/>
</dbReference>
<dbReference type="Pfam" id="PF13895">
    <property type="entry name" value="Ig_2"/>
    <property type="match status" value="1"/>
</dbReference>
<evidence type="ECO:0000256" key="2">
    <source>
        <dbReference type="ARBA" id="ARBA00022729"/>
    </source>
</evidence>
<protein>
    <recommendedName>
        <fullName evidence="13">Protogenin</fullName>
    </recommendedName>
</protein>
<dbReference type="CDD" id="cd00096">
    <property type="entry name" value="Ig"/>
    <property type="match status" value="1"/>
</dbReference>
<gene>
    <name evidence="11" type="ORF">FSP39_022221</name>
</gene>
<dbReference type="AlphaFoldDB" id="A0AA89C1Y0"/>
<dbReference type="SMART" id="SM00060">
    <property type="entry name" value="FN3"/>
    <property type="match status" value="5"/>
</dbReference>
<dbReference type="SMART" id="SM00409">
    <property type="entry name" value="IG"/>
    <property type="match status" value="4"/>
</dbReference>
<dbReference type="InterPro" id="IPR007110">
    <property type="entry name" value="Ig-like_dom"/>
</dbReference>
<dbReference type="PROSITE" id="PS50853">
    <property type="entry name" value="FN3"/>
    <property type="match status" value="4"/>
</dbReference>
<evidence type="ECO:0008006" key="13">
    <source>
        <dbReference type="Google" id="ProtNLM"/>
    </source>
</evidence>
<keyword evidence="8" id="KW-0812">Transmembrane</keyword>
<feature type="compositionally biased region" description="Polar residues" evidence="7">
    <location>
        <begin position="1061"/>
        <end position="1083"/>
    </location>
</feature>
<feature type="compositionally biased region" description="Low complexity" evidence="7">
    <location>
        <begin position="1180"/>
        <end position="1192"/>
    </location>
</feature>
<dbReference type="PANTHER" id="PTHR44170">
    <property type="entry name" value="PROTEIN SIDEKICK"/>
    <property type="match status" value="1"/>
</dbReference>
<feature type="domain" description="Ig-like" evidence="9">
    <location>
        <begin position="226"/>
        <end position="319"/>
    </location>
</feature>
<feature type="compositionally biased region" description="Basic and acidic residues" evidence="7">
    <location>
        <begin position="1096"/>
        <end position="1122"/>
    </location>
</feature>
<proteinExistence type="inferred from homology"/>
<dbReference type="CDD" id="cd00063">
    <property type="entry name" value="FN3"/>
    <property type="match status" value="4"/>
</dbReference>
<comment type="similarity">
    <text evidence="1">Belongs to the immunoglobulin superfamily. DCC family.</text>
</comment>
<evidence type="ECO:0000256" key="4">
    <source>
        <dbReference type="ARBA" id="ARBA00023157"/>
    </source>
</evidence>
<accession>A0AA89C1Y0</accession>
<sequence length="1205" mass="133777">MFLNTGDIELDLGVVIQPAPPTVIAQKSFPFLLNCSAYSGPEYRPINYTWYKDGAPISLSRRIKLVNNGSLYFHSIKRRKRRKNLNDQGFYECFLTNSQGTVIARQVELKIARIAKKFKTEPTNQTVVEGGVARFECDIDSSPFPRYIWKKDGNTIQNDPRFIELASGILQIDNVRMSDIGSYYCSAHQSFTSLVTKGSVAISSPIWRHSKEAKLMVLPASGHRAPSIVAATEVVNATVDSTVLLECFADGDPKPTITWQKKAEEDGKPDSPVLEDVHKRRIGNGNLKFIEVSGIDEGIYKCTASAPGYSDAVALVNLNVLKPPKLINTPISSSYPLSQRVRLKCEATGEPEPSITWYKNGRLVTPNGHIMLNANELLIESRKSDSGYYQCMAKNRVGTVMTTARLKITLGENAPIAPQFVKAEPLSPTVMNVSWSASEYSDCCPVIGYTLHYNNSQSNTDDKVLSLTTVVQITNLQPYTLYKFYVQAYSTTGGASLGSPVVLARTLEGVPSAAPRVNLSSLTSTTIDVKWWPLKEHQRNGRITKYKIVYKEADKDEKTEEVPANTIHYVITGLNPGREYSVRVLAATSQGYPNLSEEKWPWMYQVTKSNIVTGMSTPKLEIVQLNATSVLVTWDVKNTSKQIKVFRLYIRRMIGQSVSDVYQIGSSIRNYTLTGLENKMFYKAILMVEGQGQTLGIVNRLFQALEPGSPPEPPPPSEIESLAITPHTMLIKWNRPRVNMEITRYTVRYHNAVDLQKINYAISDERSVRLENLQPFTEYFISVRSHSQTNYGPFSNTIRVRTKEDVPDAPQDIRLVPLQDGMVELNWKPPAKQNGIIIFYVIQYNKELDVRDELWQSLQKNGTKTTAVVGDLTGTVYYFKVRACTKAGLGPSSGVVQISLSCPVNCDKNNIDHSPTRPSESPRPMKDQRLGIIIGCTIGISSILICILVIILRQRRYAAMYAQSNQHIVTTTTNGNMYQCAAQRMANYATTNNDATTPMLRESIHFDSKGDGPDVIVKRNGQVMYLHSGKKANGRVQTIAESRPLMTPHSENTDVQEECLSKTQSTPSVGVTPDSIQADSYCSAQTDAAQTHHTAHNMDTDKNEDADSGSSDKSKEESRDSSLKNFSSAENVEENMKINGEGYSGNDILSKMLEATSSNIDTPVDSPPFPSSESQAQKTSGNSYGSSSHESSLPQKSRSKAQKRS</sequence>
<feature type="region of interest" description="Disordered" evidence="7">
    <location>
        <begin position="1041"/>
        <end position="1205"/>
    </location>
</feature>
<evidence type="ECO:0000256" key="5">
    <source>
        <dbReference type="ARBA" id="ARBA00023180"/>
    </source>
</evidence>
<feature type="domain" description="Ig-like" evidence="9">
    <location>
        <begin position="18"/>
        <end position="110"/>
    </location>
</feature>
<keyword evidence="4" id="KW-1015">Disulfide bond</keyword>
<evidence type="ECO:0000256" key="8">
    <source>
        <dbReference type="SAM" id="Phobius"/>
    </source>
</evidence>
<dbReference type="Pfam" id="PF00041">
    <property type="entry name" value="fn3"/>
    <property type="match status" value="4"/>
</dbReference>
<name>A0AA89C1Y0_PINIB</name>
<feature type="domain" description="Fibronectin type-III" evidence="10">
    <location>
        <begin position="715"/>
        <end position="805"/>
    </location>
</feature>
<dbReference type="Pfam" id="PF13927">
    <property type="entry name" value="Ig_3"/>
    <property type="match status" value="3"/>
</dbReference>
<feature type="transmembrane region" description="Helical" evidence="8">
    <location>
        <begin position="930"/>
        <end position="952"/>
    </location>
</feature>
<organism evidence="11 12">
    <name type="scientific">Pinctada imbricata</name>
    <name type="common">Atlantic pearl-oyster</name>
    <name type="synonym">Pinctada martensii</name>
    <dbReference type="NCBI Taxonomy" id="66713"/>
    <lineage>
        <taxon>Eukaryota</taxon>
        <taxon>Metazoa</taxon>
        <taxon>Spiralia</taxon>
        <taxon>Lophotrochozoa</taxon>
        <taxon>Mollusca</taxon>
        <taxon>Bivalvia</taxon>
        <taxon>Autobranchia</taxon>
        <taxon>Pteriomorphia</taxon>
        <taxon>Pterioida</taxon>
        <taxon>Pterioidea</taxon>
        <taxon>Pteriidae</taxon>
        <taxon>Pinctada</taxon>
    </lineage>
</organism>
<keyword evidence="8" id="KW-0472">Membrane</keyword>
<reference evidence="11" key="1">
    <citation type="submission" date="2019-08" db="EMBL/GenBank/DDBJ databases">
        <title>The improved chromosome-level genome for the pearl oyster Pinctada fucata martensii using PacBio sequencing and Hi-C.</title>
        <authorList>
            <person name="Zheng Z."/>
        </authorList>
    </citation>
    <scope>NUCLEOTIDE SEQUENCE</scope>
    <source>
        <strain evidence="11">ZZ-2019</strain>
        <tissue evidence="11">Adductor muscle</tissue>
    </source>
</reference>
<dbReference type="InterPro" id="IPR003599">
    <property type="entry name" value="Ig_sub"/>
</dbReference>
<dbReference type="SUPFAM" id="SSF48726">
    <property type="entry name" value="Immunoglobulin"/>
    <property type="match status" value="4"/>
</dbReference>
<dbReference type="InterPro" id="IPR003598">
    <property type="entry name" value="Ig_sub2"/>
</dbReference>
<evidence type="ECO:0000259" key="9">
    <source>
        <dbReference type="PROSITE" id="PS50835"/>
    </source>
</evidence>
<dbReference type="InterPro" id="IPR003961">
    <property type="entry name" value="FN3_dom"/>
</dbReference>
<dbReference type="FunFam" id="2.60.40.10:FF:000551">
    <property type="entry name" value="Protogenin A"/>
    <property type="match status" value="1"/>
</dbReference>
<dbReference type="SUPFAM" id="SSF49265">
    <property type="entry name" value="Fibronectin type III"/>
    <property type="match status" value="3"/>
</dbReference>
<feature type="domain" description="Fibronectin type-III" evidence="10">
    <location>
        <begin position="511"/>
        <end position="610"/>
    </location>
</feature>
<dbReference type="Proteomes" id="UP001186944">
    <property type="component" value="Unassembled WGS sequence"/>
</dbReference>
<dbReference type="FunFam" id="2.60.40.10:FF:000299">
    <property type="entry name" value="protogenin isoform X2"/>
    <property type="match status" value="1"/>
</dbReference>
<keyword evidence="8" id="KW-1133">Transmembrane helix</keyword>
<dbReference type="PANTHER" id="PTHR44170:SF59">
    <property type="entry name" value="PROTOGENIN-LIKE"/>
    <property type="match status" value="1"/>
</dbReference>
<keyword evidence="2" id="KW-0732">Signal</keyword>
<dbReference type="InterPro" id="IPR013783">
    <property type="entry name" value="Ig-like_fold"/>
</dbReference>